<dbReference type="OrthoDB" id="6431550at2759"/>
<reference evidence="1 2" key="1">
    <citation type="journal article" date="2019" name="Sci. Rep.">
        <title>Orb-weaving spider Araneus ventricosus genome elucidates the spidroin gene catalogue.</title>
        <authorList>
            <person name="Kono N."/>
            <person name="Nakamura H."/>
            <person name="Ohtoshi R."/>
            <person name="Moran D.A.P."/>
            <person name="Shinohara A."/>
            <person name="Yoshida Y."/>
            <person name="Fujiwara M."/>
            <person name="Mori M."/>
            <person name="Tomita M."/>
            <person name="Arakawa K."/>
        </authorList>
    </citation>
    <scope>NUCLEOTIDE SEQUENCE [LARGE SCALE GENOMIC DNA]</scope>
</reference>
<comment type="caution">
    <text evidence="1">The sequence shown here is derived from an EMBL/GenBank/DDBJ whole genome shotgun (WGS) entry which is preliminary data.</text>
</comment>
<proteinExistence type="predicted"/>
<dbReference type="Proteomes" id="UP000499080">
    <property type="component" value="Unassembled WGS sequence"/>
</dbReference>
<sequence>MKLSLEEMALRRVVANLWIETDILPAFLEFPFKWYPEDEGEEEWRETVEKVKAKVAKLDIPGSLKKRTTQIIKANGTDILEWKTLNENMLTDNNGDMNIHILGQLLWACRGAVDYQKTAERLVCLDAPNIAISSPNDFRKHFRDRACLFGPFFSEFFDTEDTETIIVVFGNVDVEDRVRLVSGRCFFEHFVFSSRKDNWHLAVMCLREATLFKEDREMLQKTFMRFLPETEDVDIFLRKVKWEGFFELFDVSDANVPNKGRPELETLT</sequence>
<keyword evidence="2" id="KW-1185">Reference proteome</keyword>
<organism evidence="1 2">
    <name type="scientific">Araneus ventricosus</name>
    <name type="common">Orbweaver spider</name>
    <name type="synonym">Epeira ventricosa</name>
    <dbReference type="NCBI Taxonomy" id="182803"/>
    <lineage>
        <taxon>Eukaryota</taxon>
        <taxon>Metazoa</taxon>
        <taxon>Ecdysozoa</taxon>
        <taxon>Arthropoda</taxon>
        <taxon>Chelicerata</taxon>
        <taxon>Arachnida</taxon>
        <taxon>Araneae</taxon>
        <taxon>Araneomorphae</taxon>
        <taxon>Entelegynae</taxon>
        <taxon>Araneoidea</taxon>
        <taxon>Araneidae</taxon>
        <taxon>Araneus</taxon>
    </lineage>
</organism>
<dbReference type="AlphaFoldDB" id="A0A4Y2IZZ9"/>
<evidence type="ECO:0000313" key="1">
    <source>
        <dbReference type="EMBL" id="GBM82462.1"/>
    </source>
</evidence>
<gene>
    <name evidence="1" type="ORF">AVEN_48625_1</name>
</gene>
<name>A0A4Y2IZZ9_ARAVE</name>
<accession>A0A4Y2IZZ9</accession>
<evidence type="ECO:0000313" key="2">
    <source>
        <dbReference type="Proteomes" id="UP000499080"/>
    </source>
</evidence>
<dbReference type="EMBL" id="BGPR01003012">
    <property type="protein sequence ID" value="GBM82462.1"/>
    <property type="molecule type" value="Genomic_DNA"/>
</dbReference>
<protein>
    <submittedName>
        <fullName evidence="1">Uncharacterized protein</fullName>
    </submittedName>
</protein>